<dbReference type="Gene3D" id="1.25.40.20">
    <property type="entry name" value="Ankyrin repeat-containing domain"/>
    <property type="match status" value="1"/>
</dbReference>
<dbReference type="InterPro" id="IPR001810">
    <property type="entry name" value="F-box_dom"/>
</dbReference>
<evidence type="ECO:0000313" key="3">
    <source>
        <dbReference type="Proteomes" id="UP000298138"/>
    </source>
</evidence>
<organism evidence="2 3">
    <name type="scientific">Ascodesmis nigricans</name>
    <dbReference type="NCBI Taxonomy" id="341454"/>
    <lineage>
        <taxon>Eukaryota</taxon>
        <taxon>Fungi</taxon>
        <taxon>Dikarya</taxon>
        <taxon>Ascomycota</taxon>
        <taxon>Pezizomycotina</taxon>
        <taxon>Pezizomycetes</taxon>
        <taxon>Pezizales</taxon>
        <taxon>Ascodesmidaceae</taxon>
        <taxon>Ascodesmis</taxon>
    </lineage>
</organism>
<dbReference type="InterPro" id="IPR002110">
    <property type="entry name" value="Ankyrin_rpt"/>
</dbReference>
<sequence length="338" mass="38340">MPPKTLLTLPPELLTHIASFLPPTTISRLRRCSRYLLSVLTFPLYHTPLISDQGLSLLDLSARSNNAPLLSRLLTFPAVLTLLPPLSRTLPFPMLHIAAGAGSIDVLRLLFSHLGPESFTTLIEQHHPTSTLTPLQHACCGLTGFHVPRFILWDPVRLETPQHVATVRYLVETVEADEIVEMHEWSPLHLAMRFGFLNTARWLLERVRVTWGVREVEGWVRRRTRGGYSMLFLAFVKIGSVWHRVRQAENAGVSAGERERLGELKSALRGWIRVGWFLMMNGAHVETERRWAMGCGGTRWFDEMRIGLLLVGYEDLYGWKGLGPVQWGKVLRGEAVYV</sequence>
<evidence type="ECO:0000259" key="1">
    <source>
        <dbReference type="PROSITE" id="PS50181"/>
    </source>
</evidence>
<dbReference type="Pfam" id="PF12937">
    <property type="entry name" value="F-box-like"/>
    <property type="match status" value="1"/>
</dbReference>
<accession>A0A4S2MXU8</accession>
<dbReference type="Proteomes" id="UP000298138">
    <property type="component" value="Unassembled WGS sequence"/>
</dbReference>
<dbReference type="EMBL" id="ML220119">
    <property type="protein sequence ID" value="TGZ81538.1"/>
    <property type="molecule type" value="Genomic_DNA"/>
</dbReference>
<feature type="domain" description="F-box" evidence="1">
    <location>
        <begin position="3"/>
        <end position="40"/>
    </location>
</feature>
<dbReference type="InterPro" id="IPR036770">
    <property type="entry name" value="Ankyrin_rpt-contain_sf"/>
</dbReference>
<evidence type="ECO:0000313" key="2">
    <source>
        <dbReference type="EMBL" id="TGZ81538.1"/>
    </source>
</evidence>
<keyword evidence="3" id="KW-1185">Reference proteome</keyword>
<dbReference type="SUPFAM" id="SSF81383">
    <property type="entry name" value="F-box domain"/>
    <property type="match status" value="1"/>
</dbReference>
<dbReference type="Pfam" id="PF00023">
    <property type="entry name" value="Ank"/>
    <property type="match status" value="1"/>
</dbReference>
<name>A0A4S2MXU8_9PEZI</name>
<dbReference type="SUPFAM" id="SSF48403">
    <property type="entry name" value="Ankyrin repeat"/>
    <property type="match status" value="1"/>
</dbReference>
<dbReference type="InterPro" id="IPR036047">
    <property type="entry name" value="F-box-like_dom_sf"/>
</dbReference>
<dbReference type="InParanoid" id="A0A4S2MXU8"/>
<dbReference type="AlphaFoldDB" id="A0A4S2MXU8"/>
<reference evidence="2 3" key="1">
    <citation type="submission" date="2019-04" db="EMBL/GenBank/DDBJ databases">
        <title>Comparative genomics and transcriptomics to analyze fruiting body development in filamentous ascomycetes.</title>
        <authorList>
            <consortium name="DOE Joint Genome Institute"/>
            <person name="Lutkenhaus R."/>
            <person name="Traeger S."/>
            <person name="Breuer J."/>
            <person name="Kuo A."/>
            <person name="Lipzen A."/>
            <person name="Pangilinan J."/>
            <person name="Dilworth D."/>
            <person name="Sandor L."/>
            <person name="Poggeler S."/>
            <person name="Barry K."/>
            <person name="Grigoriev I.V."/>
            <person name="Nowrousian M."/>
        </authorList>
    </citation>
    <scope>NUCLEOTIDE SEQUENCE [LARGE SCALE GENOMIC DNA]</scope>
    <source>
        <strain evidence="2 3">CBS 389.68</strain>
    </source>
</reference>
<protein>
    <recommendedName>
        <fullName evidence="1">F-box domain-containing protein</fullName>
    </recommendedName>
</protein>
<gene>
    <name evidence="2" type="ORF">EX30DRAFT_371516</name>
</gene>
<dbReference type="PROSITE" id="PS50181">
    <property type="entry name" value="FBOX"/>
    <property type="match status" value="1"/>
</dbReference>
<proteinExistence type="predicted"/>